<accession>A0AA45HI87</accession>
<comment type="caution">
    <text evidence="11">The sequence shown here is derived from an EMBL/GenBank/DDBJ whole genome shotgun (WGS) entry which is preliminary data.</text>
</comment>
<gene>
    <name evidence="8" type="primary">rplX</name>
    <name evidence="11" type="ORF">C7380_11284</name>
</gene>
<protein>
    <recommendedName>
        <fullName evidence="6 8">Large ribosomal subunit protein uL24</fullName>
    </recommendedName>
</protein>
<evidence type="ECO:0000256" key="4">
    <source>
        <dbReference type="ARBA" id="ARBA00022980"/>
    </source>
</evidence>
<dbReference type="RefSeq" id="WP_109605192.1">
    <property type="nucleotide sequence ID" value="NZ_JAMHJO010000001.1"/>
</dbReference>
<dbReference type="Pfam" id="PF00467">
    <property type="entry name" value="KOW"/>
    <property type="match status" value="1"/>
</dbReference>
<keyword evidence="2 8" id="KW-0699">rRNA-binding</keyword>
<evidence type="ECO:0000256" key="7">
    <source>
        <dbReference type="ARBA" id="ARBA00058688"/>
    </source>
</evidence>
<dbReference type="Gene3D" id="2.30.30.30">
    <property type="match status" value="1"/>
</dbReference>
<dbReference type="CDD" id="cd06089">
    <property type="entry name" value="KOW_RPL26"/>
    <property type="match status" value="1"/>
</dbReference>
<dbReference type="HAMAP" id="MF_01326_B">
    <property type="entry name" value="Ribosomal_uL24_B"/>
    <property type="match status" value="1"/>
</dbReference>
<dbReference type="NCBIfam" id="TIGR01079">
    <property type="entry name" value="rplX_bact"/>
    <property type="match status" value="1"/>
</dbReference>
<evidence type="ECO:0000256" key="9">
    <source>
        <dbReference type="RuleBase" id="RU003477"/>
    </source>
</evidence>
<dbReference type="InterPro" id="IPR057264">
    <property type="entry name" value="Ribosomal_uL24_C"/>
</dbReference>
<evidence type="ECO:0000259" key="10">
    <source>
        <dbReference type="SMART" id="SM00739"/>
    </source>
</evidence>
<dbReference type="EMBL" id="QGGI01000012">
    <property type="protein sequence ID" value="PWJ90614.1"/>
    <property type="molecule type" value="Genomic_DNA"/>
</dbReference>
<dbReference type="InterPro" id="IPR014722">
    <property type="entry name" value="Rib_uL2_dom2"/>
</dbReference>
<dbReference type="SUPFAM" id="SSF50104">
    <property type="entry name" value="Translation proteins SH3-like domain"/>
    <property type="match status" value="1"/>
</dbReference>
<dbReference type="InterPro" id="IPR005824">
    <property type="entry name" value="KOW"/>
</dbReference>
<evidence type="ECO:0000256" key="1">
    <source>
        <dbReference type="ARBA" id="ARBA00010618"/>
    </source>
</evidence>
<dbReference type="FunFam" id="2.30.30.30:FF:000004">
    <property type="entry name" value="50S ribosomal protein L24"/>
    <property type="match status" value="1"/>
</dbReference>
<comment type="function">
    <text evidence="8">One of two assembly initiator proteins, it binds directly to the 5'-end of the 23S rRNA, where it nucleates assembly of the 50S subunit.</text>
</comment>
<organism evidence="11 12">
    <name type="scientific">Oceanotoga teriensis</name>
    <dbReference type="NCBI Taxonomy" id="515440"/>
    <lineage>
        <taxon>Bacteria</taxon>
        <taxon>Thermotogati</taxon>
        <taxon>Thermotogota</taxon>
        <taxon>Thermotogae</taxon>
        <taxon>Petrotogales</taxon>
        <taxon>Petrotogaceae</taxon>
        <taxon>Oceanotoga</taxon>
    </lineage>
</organism>
<dbReference type="GO" id="GO:0019843">
    <property type="term" value="F:rRNA binding"/>
    <property type="evidence" value="ECO:0007669"/>
    <property type="project" value="UniProtKB-UniRule"/>
</dbReference>
<proteinExistence type="inferred from homology"/>
<dbReference type="GO" id="GO:0003735">
    <property type="term" value="F:structural constituent of ribosome"/>
    <property type="evidence" value="ECO:0007669"/>
    <property type="project" value="InterPro"/>
</dbReference>
<evidence type="ECO:0000256" key="2">
    <source>
        <dbReference type="ARBA" id="ARBA00022730"/>
    </source>
</evidence>
<dbReference type="InterPro" id="IPR008991">
    <property type="entry name" value="Translation_prot_SH3-like_sf"/>
</dbReference>
<name>A0AA45HI87_9BACT</name>
<dbReference type="SMART" id="SM00739">
    <property type="entry name" value="KOW"/>
    <property type="match status" value="1"/>
</dbReference>
<keyword evidence="12" id="KW-1185">Reference proteome</keyword>
<comment type="similarity">
    <text evidence="1 8 9">Belongs to the universal ribosomal protein uL24 family.</text>
</comment>
<evidence type="ECO:0000313" key="11">
    <source>
        <dbReference type="EMBL" id="PWJ90614.1"/>
    </source>
</evidence>
<comment type="subunit">
    <text evidence="8">Part of the 50S ribosomal subunit.</text>
</comment>
<dbReference type="InterPro" id="IPR041988">
    <property type="entry name" value="Ribosomal_uL24_KOW"/>
</dbReference>
<feature type="domain" description="KOW" evidence="10">
    <location>
        <begin position="2"/>
        <end position="29"/>
    </location>
</feature>
<comment type="function">
    <text evidence="7 8">One of the proteins that surrounds the polypeptide exit tunnel on the outside of the subunit.</text>
</comment>
<sequence>MKIKKDDTVIVISGKDKGKKGKVLRAIPKSHKVVIDNINIVKKHQRPTQQMKEGGIIEQPSPLHSSKVMLVCSSCGNPTRVGYKVLEDGKKVRYCKKCNEIID</sequence>
<dbReference type="GO" id="GO:0005840">
    <property type="term" value="C:ribosome"/>
    <property type="evidence" value="ECO:0007669"/>
    <property type="project" value="UniProtKB-KW"/>
</dbReference>
<dbReference type="InterPro" id="IPR005825">
    <property type="entry name" value="Ribosomal_uL24_CS"/>
</dbReference>
<dbReference type="Proteomes" id="UP000245921">
    <property type="component" value="Unassembled WGS sequence"/>
</dbReference>
<dbReference type="Pfam" id="PF17136">
    <property type="entry name" value="ribosomal_L24"/>
    <property type="match status" value="1"/>
</dbReference>
<keyword evidence="3 8" id="KW-0694">RNA-binding</keyword>
<dbReference type="AlphaFoldDB" id="A0AA45HI87"/>
<evidence type="ECO:0000256" key="6">
    <source>
        <dbReference type="ARBA" id="ARBA00035206"/>
    </source>
</evidence>
<keyword evidence="5 8" id="KW-0687">Ribonucleoprotein</keyword>
<dbReference type="InterPro" id="IPR003256">
    <property type="entry name" value="Ribosomal_uL24"/>
</dbReference>
<evidence type="ECO:0000256" key="3">
    <source>
        <dbReference type="ARBA" id="ARBA00022884"/>
    </source>
</evidence>
<keyword evidence="4 8" id="KW-0689">Ribosomal protein</keyword>
<dbReference type="PROSITE" id="PS01108">
    <property type="entry name" value="RIBOSOMAL_L24"/>
    <property type="match status" value="1"/>
</dbReference>
<reference evidence="11 12" key="1">
    <citation type="submission" date="2018-05" db="EMBL/GenBank/DDBJ databases">
        <title>Genomic Encyclopedia of Type Strains, Phase IV (KMG-IV): sequencing the most valuable type-strain genomes for metagenomic binning, comparative biology and taxonomic classification.</title>
        <authorList>
            <person name="Goeker M."/>
        </authorList>
    </citation>
    <scope>NUCLEOTIDE SEQUENCE [LARGE SCALE GENOMIC DNA]</scope>
    <source>
        <strain evidence="11 12">DSM 24906</strain>
    </source>
</reference>
<evidence type="ECO:0000256" key="8">
    <source>
        <dbReference type="HAMAP-Rule" id="MF_01326"/>
    </source>
</evidence>
<evidence type="ECO:0000313" key="12">
    <source>
        <dbReference type="Proteomes" id="UP000245921"/>
    </source>
</evidence>
<dbReference type="PANTHER" id="PTHR12903">
    <property type="entry name" value="MITOCHONDRIAL RIBOSOMAL PROTEIN L24"/>
    <property type="match status" value="1"/>
</dbReference>
<evidence type="ECO:0000256" key="5">
    <source>
        <dbReference type="ARBA" id="ARBA00023274"/>
    </source>
</evidence>
<dbReference type="GO" id="GO:1990904">
    <property type="term" value="C:ribonucleoprotein complex"/>
    <property type="evidence" value="ECO:0007669"/>
    <property type="project" value="UniProtKB-KW"/>
</dbReference>
<dbReference type="GO" id="GO:0006412">
    <property type="term" value="P:translation"/>
    <property type="evidence" value="ECO:0007669"/>
    <property type="project" value="UniProtKB-UniRule"/>
</dbReference>